<dbReference type="PROSITE" id="PS00397">
    <property type="entry name" value="RECOMBINASES_1"/>
    <property type="match status" value="1"/>
</dbReference>
<dbReference type="InterPro" id="IPR006118">
    <property type="entry name" value="Recombinase_CS"/>
</dbReference>
<dbReference type="SUPFAM" id="SSF53041">
    <property type="entry name" value="Resolvase-like"/>
    <property type="match status" value="1"/>
</dbReference>
<evidence type="ECO:0000256" key="1">
    <source>
        <dbReference type="ARBA" id="ARBA00022908"/>
    </source>
</evidence>
<dbReference type="CDD" id="cd03768">
    <property type="entry name" value="SR_ResInv"/>
    <property type="match status" value="1"/>
</dbReference>
<protein>
    <submittedName>
        <fullName evidence="7">Gamma delta Resolvase, site specific recombination</fullName>
    </submittedName>
</protein>
<reference evidence="7" key="1">
    <citation type="journal article" date="2021" name="Proc. Natl. Acad. Sci. U.S.A.">
        <title>A Catalog of Tens of Thousands of Viruses from Human Metagenomes Reveals Hidden Associations with Chronic Diseases.</title>
        <authorList>
            <person name="Tisza M.J."/>
            <person name="Buck C.B."/>
        </authorList>
    </citation>
    <scope>NUCLEOTIDE SEQUENCE</scope>
    <source>
        <strain evidence="7">Ctd0M1</strain>
    </source>
</reference>
<dbReference type="GO" id="GO:0000150">
    <property type="term" value="F:DNA strand exchange activity"/>
    <property type="evidence" value="ECO:0007669"/>
    <property type="project" value="InterPro"/>
</dbReference>
<dbReference type="PANTHER" id="PTHR30461">
    <property type="entry name" value="DNA-INVERTASE FROM LAMBDOID PROPHAGE"/>
    <property type="match status" value="1"/>
</dbReference>
<dbReference type="InterPro" id="IPR050639">
    <property type="entry name" value="SSR_resolvase"/>
</dbReference>
<organism evidence="7">
    <name type="scientific">virus sp. ctd0M1</name>
    <dbReference type="NCBI Taxonomy" id="2827993"/>
    <lineage>
        <taxon>Viruses</taxon>
    </lineage>
</organism>
<dbReference type="EMBL" id="BK059094">
    <property type="protein sequence ID" value="DAE29425.1"/>
    <property type="molecule type" value="Genomic_DNA"/>
</dbReference>
<evidence type="ECO:0000256" key="4">
    <source>
        <dbReference type="PIRSR" id="PIRSR606118-50"/>
    </source>
</evidence>
<keyword evidence="2" id="KW-0238">DNA-binding</keyword>
<proteinExistence type="predicted"/>
<evidence type="ECO:0000259" key="6">
    <source>
        <dbReference type="PROSITE" id="PS51736"/>
    </source>
</evidence>
<dbReference type="PANTHER" id="PTHR30461:SF19">
    <property type="entry name" value="SITE-SPECIFIC RECOMBINASE RESOLVASE FAMILY"/>
    <property type="match status" value="1"/>
</dbReference>
<dbReference type="NCBIfam" id="NF009949">
    <property type="entry name" value="PRK13413.1"/>
    <property type="match status" value="1"/>
</dbReference>
<dbReference type="InterPro" id="IPR036162">
    <property type="entry name" value="Resolvase-like_N_sf"/>
</dbReference>
<dbReference type="GO" id="GO:0003677">
    <property type="term" value="F:DNA binding"/>
    <property type="evidence" value="ECO:0007669"/>
    <property type="project" value="UniProtKB-KW"/>
</dbReference>
<dbReference type="GO" id="GO:0015074">
    <property type="term" value="P:DNA integration"/>
    <property type="evidence" value="ECO:0007669"/>
    <property type="project" value="UniProtKB-KW"/>
</dbReference>
<dbReference type="InterPro" id="IPR006119">
    <property type="entry name" value="Resolv_N"/>
</dbReference>
<evidence type="ECO:0000256" key="2">
    <source>
        <dbReference type="ARBA" id="ARBA00023125"/>
    </source>
</evidence>
<keyword evidence="3" id="KW-0233">DNA recombination</keyword>
<feature type="active site" description="O-(5'-phospho-DNA)-serine intermediate" evidence="4 5">
    <location>
        <position position="9"/>
    </location>
</feature>
<accession>A0A8S5REC2</accession>
<evidence type="ECO:0000313" key="7">
    <source>
        <dbReference type="EMBL" id="DAE29425.1"/>
    </source>
</evidence>
<dbReference type="SMART" id="SM00857">
    <property type="entry name" value="Resolvase"/>
    <property type="match status" value="1"/>
</dbReference>
<name>A0A8S5REC2_9VIRU</name>
<dbReference type="Pfam" id="PF00239">
    <property type="entry name" value="Resolvase"/>
    <property type="match status" value="1"/>
</dbReference>
<feature type="domain" description="Resolvase/invertase-type recombinase catalytic" evidence="6">
    <location>
        <begin position="1"/>
        <end position="142"/>
    </location>
</feature>
<dbReference type="PROSITE" id="PS51736">
    <property type="entry name" value="RECOMBINASES_3"/>
    <property type="match status" value="1"/>
</dbReference>
<sequence length="209" mass="24064">MIYGYIRVSTDKQTTENQRFEIKEFAIKNELVIDKWIMETISSTQELDKRKLGKLLKKLKAGDILVASELSRLGRNLLQVMSILHHCMASEVQVWTIKDNYRLGADIQSKVLAFAFGLSAEIERNLISQRTKEALLRLKSEGRVLGRPRGRKNDKLKLTGKEDKIVAMRREKISKSQIARILGVDRLTLSRFMAKYTPEPAVEEHRILI</sequence>
<evidence type="ECO:0000256" key="3">
    <source>
        <dbReference type="ARBA" id="ARBA00023172"/>
    </source>
</evidence>
<dbReference type="Gene3D" id="3.40.50.1390">
    <property type="entry name" value="Resolvase, N-terminal catalytic domain"/>
    <property type="match status" value="1"/>
</dbReference>
<keyword evidence="1" id="KW-0229">DNA integration</keyword>
<evidence type="ECO:0000256" key="5">
    <source>
        <dbReference type="PROSITE-ProRule" id="PRU10137"/>
    </source>
</evidence>